<dbReference type="PROSITE" id="PS51135">
    <property type="entry name" value="CIDE_N"/>
    <property type="match status" value="1"/>
</dbReference>
<organism evidence="5">
    <name type="scientific">Graphocephala atropunctata</name>
    <dbReference type="NCBI Taxonomy" id="36148"/>
    <lineage>
        <taxon>Eukaryota</taxon>
        <taxon>Metazoa</taxon>
        <taxon>Ecdysozoa</taxon>
        <taxon>Arthropoda</taxon>
        <taxon>Hexapoda</taxon>
        <taxon>Insecta</taxon>
        <taxon>Pterygota</taxon>
        <taxon>Neoptera</taxon>
        <taxon>Paraneoptera</taxon>
        <taxon>Hemiptera</taxon>
        <taxon>Auchenorrhyncha</taxon>
        <taxon>Membracoidea</taxon>
        <taxon>Cicadellidae</taxon>
        <taxon>Cicadellinae</taxon>
        <taxon>Cicadellini</taxon>
        <taxon>Graphocephala</taxon>
    </lineage>
</organism>
<dbReference type="Pfam" id="PF02017">
    <property type="entry name" value="CIDE-N"/>
    <property type="match status" value="1"/>
</dbReference>
<dbReference type="InterPro" id="IPR015311">
    <property type="entry name" value="DFF40_C"/>
</dbReference>
<accession>A0A1B6KTR6</accession>
<dbReference type="Pfam" id="PF09230">
    <property type="entry name" value="DFF40"/>
    <property type="match status" value="1"/>
</dbReference>
<dbReference type="SUPFAM" id="SSF54277">
    <property type="entry name" value="CAD &amp; PB1 domains"/>
    <property type="match status" value="1"/>
</dbReference>
<dbReference type="GO" id="GO:0005737">
    <property type="term" value="C:cytoplasm"/>
    <property type="evidence" value="ECO:0007669"/>
    <property type="project" value="InterPro"/>
</dbReference>
<reference evidence="5" key="1">
    <citation type="submission" date="2015-11" db="EMBL/GenBank/DDBJ databases">
        <title>De novo transcriptome assembly of four potential Pierce s Disease insect vectors from Arizona vineyards.</title>
        <authorList>
            <person name="Tassone E.E."/>
        </authorList>
    </citation>
    <scope>NUCLEOTIDE SEQUENCE</scope>
</reference>
<keyword evidence="1 2" id="KW-0053">Apoptosis</keyword>
<dbReference type="AlphaFoldDB" id="A0A1B6KTR6"/>
<sequence length="368" mass="42022">MTVQLKGFKISDVKQSRVVGIACKSLTELRNKGKAKLKIPSKNKVRVFLPDGTEVESEEYFQTLPNQAVLLLKQDHEKILTGADLIYNALKYVNIDIIRAGEKVQTFLDENIKEKVRVLAEVVNNKRNEECKTYLSGKSDDPDWFHGLETNANTKEAFMFRRSQERIRGYFYKTRSDIKKSKLYTDNNEMRTVLDEVFLDFSKSLNKDHYFGCLFDRSAAEGALCDKLGKFRCFGVWKSNECTYNGGRTHEINPYTSREERIVFSTWNLDHQVERSRTVVPALMNAAEFIISNGNTNATVNVPYFYSLLFTTQNLRLVHIVCHDKGKHFTAQCDPKKFVLGISSSCREGKSESKNVSSPPPEVTCSAD</sequence>
<dbReference type="InterPro" id="IPR039729">
    <property type="entry name" value="DFF40"/>
</dbReference>
<dbReference type="EMBL" id="GEBQ01025132">
    <property type="protein sequence ID" value="JAT14845.1"/>
    <property type="molecule type" value="Transcribed_RNA"/>
</dbReference>
<dbReference type="PANTHER" id="PTHR13067:SF2">
    <property type="entry name" value="CASPASE-ACTIVATED DNASE"/>
    <property type="match status" value="1"/>
</dbReference>
<evidence type="ECO:0000256" key="3">
    <source>
        <dbReference type="SAM" id="MobiDB-lite"/>
    </source>
</evidence>
<feature type="region of interest" description="Disordered" evidence="3">
    <location>
        <begin position="346"/>
        <end position="368"/>
    </location>
</feature>
<dbReference type="PANTHER" id="PTHR13067">
    <property type="entry name" value="CASPASE-ACTIVATED DNASE"/>
    <property type="match status" value="1"/>
</dbReference>
<evidence type="ECO:0000313" key="5">
    <source>
        <dbReference type="EMBL" id="JAT14845.1"/>
    </source>
</evidence>
<dbReference type="GO" id="GO:0006309">
    <property type="term" value="P:apoptotic DNA fragmentation"/>
    <property type="evidence" value="ECO:0007669"/>
    <property type="project" value="InterPro"/>
</dbReference>
<evidence type="ECO:0000256" key="2">
    <source>
        <dbReference type="PROSITE-ProRule" id="PRU00447"/>
    </source>
</evidence>
<dbReference type="SUPFAM" id="SSF54060">
    <property type="entry name" value="His-Me finger endonucleases"/>
    <property type="match status" value="1"/>
</dbReference>
<name>A0A1B6KTR6_9HEMI</name>
<dbReference type="Gene3D" id="3.10.20.10">
    <property type="match status" value="1"/>
</dbReference>
<feature type="domain" description="CIDE-N" evidence="4">
    <location>
        <begin position="4"/>
        <end position="81"/>
    </location>
</feature>
<gene>
    <name evidence="5" type="ORF">g.14366</name>
</gene>
<dbReference type="GO" id="GO:0016787">
    <property type="term" value="F:hydrolase activity"/>
    <property type="evidence" value="ECO:0007669"/>
    <property type="project" value="InterPro"/>
</dbReference>
<protein>
    <recommendedName>
        <fullName evidence="4">CIDE-N domain-containing protein</fullName>
    </recommendedName>
</protein>
<dbReference type="InterPro" id="IPR044925">
    <property type="entry name" value="His-Me_finger_sf"/>
</dbReference>
<dbReference type="InterPro" id="IPR003508">
    <property type="entry name" value="CIDE-N_dom"/>
</dbReference>
<evidence type="ECO:0000256" key="1">
    <source>
        <dbReference type="ARBA" id="ARBA00022703"/>
    </source>
</evidence>
<dbReference type="GO" id="GO:0005634">
    <property type="term" value="C:nucleus"/>
    <property type="evidence" value="ECO:0007669"/>
    <property type="project" value="InterPro"/>
</dbReference>
<evidence type="ECO:0000259" key="4">
    <source>
        <dbReference type="PROSITE" id="PS51135"/>
    </source>
</evidence>
<proteinExistence type="predicted"/>
<dbReference type="GO" id="GO:0004520">
    <property type="term" value="F:DNA endonuclease activity"/>
    <property type="evidence" value="ECO:0007669"/>
    <property type="project" value="InterPro"/>
</dbReference>
<dbReference type="SMART" id="SM00266">
    <property type="entry name" value="CAD"/>
    <property type="match status" value="1"/>
</dbReference>